<gene>
    <name evidence="2" type="ORF">H0235_003652</name>
</gene>
<feature type="compositionally biased region" description="Acidic residues" evidence="1">
    <location>
        <begin position="54"/>
        <end position="81"/>
    </location>
</feature>
<protein>
    <submittedName>
        <fullName evidence="2">Uncharacterized protein</fullName>
    </submittedName>
</protein>
<name>A0A834PCB3_VESPE</name>
<comment type="caution">
    <text evidence="2">The sequence shown here is derived from an EMBL/GenBank/DDBJ whole genome shotgun (WGS) entry which is preliminary data.</text>
</comment>
<dbReference type="EMBL" id="JACSDY010000002">
    <property type="protein sequence ID" value="KAF7435461.1"/>
    <property type="molecule type" value="Genomic_DNA"/>
</dbReference>
<evidence type="ECO:0000313" key="2">
    <source>
        <dbReference type="EMBL" id="KAF7435461.1"/>
    </source>
</evidence>
<dbReference type="AlphaFoldDB" id="A0A834PCB3"/>
<organism evidence="2 3">
    <name type="scientific">Vespula pensylvanica</name>
    <name type="common">Western yellow jacket</name>
    <name type="synonym">Wasp</name>
    <dbReference type="NCBI Taxonomy" id="30213"/>
    <lineage>
        <taxon>Eukaryota</taxon>
        <taxon>Metazoa</taxon>
        <taxon>Ecdysozoa</taxon>
        <taxon>Arthropoda</taxon>
        <taxon>Hexapoda</taxon>
        <taxon>Insecta</taxon>
        <taxon>Pterygota</taxon>
        <taxon>Neoptera</taxon>
        <taxon>Endopterygota</taxon>
        <taxon>Hymenoptera</taxon>
        <taxon>Apocrita</taxon>
        <taxon>Aculeata</taxon>
        <taxon>Vespoidea</taxon>
        <taxon>Vespidae</taxon>
        <taxon>Vespinae</taxon>
        <taxon>Vespula</taxon>
    </lineage>
</organism>
<evidence type="ECO:0000313" key="3">
    <source>
        <dbReference type="Proteomes" id="UP000600918"/>
    </source>
</evidence>
<accession>A0A834PCB3</accession>
<reference evidence="2" key="1">
    <citation type="journal article" date="2020" name="G3 (Bethesda)">
        <title>High-Quality Assemblies for Three Invasive Social Wasps from the &lt;i&gt;Vespula&lt;/i&gt; Genus.</title>
        <authorList>
            <person name="Harrop T.W.R."/>
            <person name="Guhlin J."/>
            <person name="McLaughlin G.M."/>
            <person name="Permina E."/>
            <person name="Stockwell P."/>
            <person name="Gilligan J."/>
            <person name="Le Lec M.F."/>
            <person name="Gruber M.A.M."/>
            <person name="Quinn O."/>
            <person name="Lovegrove M."/>
            <person name="Duncan E.J."/>
            <person name="Remnant E.J."/>
            <person name="Van Eeckhoven J."/>
            <person name="Graham B."/>
            <person name="Knapp R.A."/>
            <person name="Langford K.W."/>
            <person name="Kronenberg Z."/>
            <person name="Press M.O."/>
            <person name="Eacker S.M."/>
            <person name="Wilson-Rankin E.E."/>
            <person name="Purcell J."/>
            <person name="Lester P.J."/>
            <person name="Dearden P.K."/>
        </authorList>
    </citation>
    <scope>NUCLEOTIDE SEQUENCE</scope>
    <source>
        <strain evidence="2">Volc-1</strain>
    </source>
</reference>
<proteinExistence type="predicted"/>
<dbReference type="Proteomes" id="UP000600918">
    <property type="component" value="Unassembled WGS sequence"/>
</dbReference>
<sequence>MERTRKVEEKLGYQPLTPKNTLTAYTDQLINETQFIRTLVNGVINLKYHHSFYEDDEDDADDDYDDDYDDDDDDDDDDDEADKMTTKRRSVFPLTRELKALLLHPLVYA</sequence>
<evidence type="ECO:0000256" key="1">
    <source>
        <dbReference type="SAM" id="MobiDB-lite"/>
    </source>
</evidence>
<feature type="region of interest" description="Disordered" evidence="1">
    <location>
        <begin position="54"/>
        <end position="87"/>
    </location>
</feature>
<keyword evidence="3" id="KW-1185">Reference proteome</keyword>